<feature type="binding site" evidence="12">
    <location>
        <begin position="122"/>
        <end position="125"/>
    </location>
    <ligand>
        <name>FMN</name>
        <dbReference type="ChEBI" id="CHEBI:58210"/>
    </ligand>
</feature>
<keyword evidence="16" id="KW-1185">Reference proteome</keyword>
<dbReference type="PANTHER" id="PTHR19384:SF128">
    <property type="entry name" value="NADPH OXIDOREDUCTASE A"/>
    <property type="match status" value="1"/>
</dbReference>
<evidence type="ECO:0000256" key="6">
    <source>
        <dbReference type="ARBA" id="ARBA00022857"/>
    </source>
</evidence>
<comment type="function">
    <text evidence="11">Component of the sulfite reductase complex that catalyzes the 6-electron reduction of sulfite to sulfide. This is one of several activities required for the biosynthesis of L-cysteine from sulfate. The flavoprotein component catalyzes the electron flow from NADPH -&gt; FAD -&gt; FMN to the hemoprotein component.</text>
</comment>
<dbReference type="Gene3D" id="3.40.50.360">
    <property type="match status" value="1"/>
</dbReference>
<feature type="binding site" evidence="12">
    <location>
        <begin position="158"/>
        <end position="167"/>
    </location>
    <ligand>
        <name>FMN</name>
        <dbReference type="ChEBI" id="CHEBI:58210"/>
    </ligand>
</feature>
<protein>
    <recommendedName>
        <fullName evidence="11">Sulfite reductase [NADPH] flavoprotein alpha-component</fullName>
        <shortName evidence="11">SiR-FP</shortName>
        <ecNumber evidence="11">1.8.1.2</ecNumber>
    </recommendedName>
</protein>
<dbReference type="SUPFAM" id="SSF52218">
    <property type="entry name" value="Flavoproteins"/>
    <property type="match status" value="1"/>
</dbReference>
<dbReference type="PRINTS" id="PR00371">
    <property type="entry name" value="FPNCR"/>
</dbReference>
<evidence type="ECO:0000256" key="2">
    <source>
        <dbReference type="ARBA" id="ARBA00022605"/>
    </source>
</evidence>
<evidence type="ECO:0000256" key="12">
    <source>
        <dbReference type="PIRSR" id="PIRSR000207-1"/>
    </source>
</evidence>
<feature type="binding site" evidence="12">
    <location>
        <begin position="418"/>
        <end position="420"/>
    </location>
    <ligand>
        <name>FAD</name>
        <dbReference type="ChEBI" id="CHEBI:57692"/>
    </ligand>
</feature>
<feature type="binding site" evidence="12">
    <location>
        <begin position="533"/>
        <end position="534"/>
    </location>
    <ligand>
        <name>NADP(+)</name>
        <dbReference type="ChEBI" id="CHEBI:58349"/>
    </ligand>
</feature>
<accession>A0A7Y5EIH3</accession>
<keyword evidence="2 11" id="KW-0028">Amino-acid biosynthesis</keyword>
<comment type="pathway">
    <text evidence="11">Sulfur metabolism; hydrogen sulfide biosynthesis; hydrogen sulfide from sulfite (NADPH route): step 1/1.</text>
</comment>
<dbReference type="Gene3D" id="3.40.50.80">
    <property type="entry name" value="Nucleotide-binding domain of ferredoxin-NADP reductase (FNR) module"/>
    <property type="match status" value="1"/>
</dbReference>
<keyword evidence="6 11" id="KW-0521">NADP</keyword>
<dbReference type="Gene3D" id="2.40.30.10">
    <property type="entry name" value="Translation factors"/>
    <property type="match status" value="1"/>
</dbReference>
<sequence length="613" mass="66787">MLLSSLVAQASPLSEQQVSQLQGLVSQLNPIQQAWVSGYLAASAQLAGQLSGQLPGQPTTAQAAASASLTILFGSQTGNARHVAEALAKQAKAKGIVANVVDMAEYKTTQLKNEQYLVIVTSTYGEGEPPENAIGLHSFLFSKKAPKLPGLKYAVLGLGDTSYEFFCKTAQDFDQRLTELGATSVLSRLDLDVDYQAQADSWNNELVGKLEPELTAAAGPSAQVIAWPRVDSPGSDATAGAVSQYSKQKPFAAELYTNQKITGRDSTKDVRHIEISLAASGLTYQPGDALGVYFLNDPALVRELLLLTAIARDTPVTLGNDSLTVELALTEQLELTQSYPAFVEKYAAATNNAALIALAADKAALRAYINERQIIDIVRDYPGLLSAQQLVDALRKQQPRLYSIASAQAEVEDEVHLTVGVVRYDAYGQPHLGGASGFLAERLNEGDKVKVFVEQNNNFRLPANDDTPVIMIGPGTGIAPFRAFLQQRDANGAAGKNWLFFGNPHFTQDFLYQLELQNYLKRGLLTKLDVAFSRDQAAKVYVQDKLRQYGSEVWQWLEQGAHLYICGDANRMAKDVQQALLDIVQQYGGKTAEQAQAYLDELRVAKRYQKDVY</sequence>
<dbReference type="GO" id="GO:0005829">
    <property type="term" value="C:cytosol"/>
    <property type="evidence" value="ECO:0007669"/>
    <property type="project" value="TreeGrafter"/>
</dbReference>
<dbReference type="PANTHER" id="PTHR19384">
    <property type="entry name" value="NITRIC OXIDE SYNTHASE-RELATED"/>
    <property type="match status" value="1"/>
</dbReference>
<evidence type="ECO:0000256" key="10">
    <source>
        <dbReference type="ARBA" id="ARBA00052219"/>
    </source>
</evidence>
<feature type="binding site" evidence="12">
    <location>
        <position position="424"/>
    </location>
    <ligand>
        <name>FAD</name>
        <dbReference type="ChEBI" id="CHEBI:57692"/>
    </ligand>
</feature>
<keyword evidence="1 11" id="KW-0813">Transport</keyword>
<comment type="catalytic activity">
    <reaction evidence="10 11">
        <text>hydrogen sulfide + 3 NADP(+) + 3 H2O = sulfite + 3 NADPH + 4 H(+)</text>
        <dbReference type="Rhea" id="RHEA:13801"/>
        <dbReference type="ChEBI" id="CHEBI:15377"/>
        <dbReference type="ChEBI" id="CHEBI:15378"/>
        <dbReference type="ChEBI" id="CHEBI:17359"/>
        <dbReference type="ChEBI" id="CHEBI:29919"/>
        <dbReference type="ChEBI" id="CHEBI:57783"/>
        <dbReference type="ChEBI" id="CHEBI:58349"/>
        <dbReference type="EC" id="1.8.1.2"/>
    </reaction>
</comment>
<feature type="binding site" evidence="12">
    <location>
        <begin position="400"/>
        <end position="403"/>
    </location>
    <ligand>
        <name>FAD</name>
        <dbReference type="ChEBI" id="CHEBI:57692"/>
    </ligand>
</feature>
<dbReference type="GO" id="GO:0010181">
    <property type="term" value="F:FMN binding"/>
    <property type="evidence" value="ECO:0007669"/>
    <property type="project" value="InterPro"/>
</dbReference>
<dbReference type="Proteomes" id="UP000523161">
    <property type="component" value="Unassembled WGS sequence"/>
</dbReference>
<evidence type="ECO:0000259" key="13">
    <source>
        <dbReference type="PROSITE" id="PS50902"/>
    </source>
</evidence>
<feature type="binding site" evidence="12">
    <location>
        <position position="613"/>
    </location>
    <ligand>
        <name>FAD</name>
        <dbReference type="ChEBI" id="CHEBI:57692"/>
    </ligand>
</feature>
<dbReference type="CDD" id="cd06199">
    <property type="entry name" value="SiR"/>
    <property type="match status" value="1"/>
</dbReference>
<dbReference type="InterPro" id="IPR001709">
    <property type="entry name" value="Flavoprot_Pyr_Nucl_cyt_Rdtase"/>
</dbReference>
<dbReference type="GO" id="GO:0050660">
    <property type="term" value="F:flavin adenine dinucleotide binding"/>
    <property type="evidence" value="ECO:0007669"/>
    <property type="project" value="InterPro"/>
</dbReference>
<dbReference type="PIRSF" id="PIRSF000207">
    <property type="entry name" value="SiR-FP_CysJ"/>
    <property type="match status" value="1"/>
</dbReference>
<comment type="caution">
    <text evidence="15">The sequence shown here is derived from an EMBL/GenBank/DDBJ whole genome shotgun (WGS) entry which is preliminary data.</text>
</comment>
<evidence type="ECO:0000256" key="7">
    <source>
        <dbReference type="ARBA" id="ARBA00022982"/>
    </source>
</evidence>
<evidence type="ECO:0000256" key="3">
    <source>
        <dbReference type="ARBA" id="ARBA00022630"/>
    </source>
</evidence>
<evidence type="ECO:0000256" key="11">
    <source>
        <dbReference type="PIRNR" id="PIRNR000207"/>
    </source>
</evidence>
<feature type="binding site" evidence="12">
    <location>
        <begin position="75"/>
        <end position="80"/>
    </location>
    <ligand>
        <name>FMN</name>
        <dbReference type="ChEBI" id="CHEBI:58210"/>
    </ligand>
</feature>
<dbReference type="InterPro" id="IPR023173">
    <property type="entry name" value="NADPH_Cyt_P450_Rdtase_alpha"/>
</dbReference>
<keyword evidence="3 11" id="KW-0285">Flavoprotein</keyword>
<evidence type="ECO:0000256" key="1">
    <source>
        <dbReference type="ARBA" id="ARBA00022448"/>
    </source>
</evidence>
<keyword evidence="4 11" id="KW-0288">FMN</keyword>
<evidence type="ECO:0000256" key="9">
    <source>
        <dbReference type="ARBA" id="ARBA00023192"/>
    </source>
</evidence>
<dbReference type="PROSITE" id="PS50902">
    <property type="entry name" value="FLAVODOXIN_LIKE"/>
    <property type="match status" value="1"/>
</dbReference>
<dbReference type="InterPro" id="IPR008254">
    <property type="entry name" value="Flavodoxin/NO_synth"/>
</dbReference>
<evidence type="ECO:0000256" key="5">
    <source>
        <dbReference type="ARBA" id="ARBA00022827"/>
    </source>
</evidence>
<dbReference type="InterPro" id="IPR039261">
    <property type="entry name" value="FNR_nucleotide-bd"/>
</dbReference>
<dbReference type="Pfam" id="PF00258">
    <property type="entry name" value="Flavodoxin_1"/>
    <property type="match status" value="1"/>
</dbReference>
<feature type="binding site" evidence="12">
    <location>
        <position position="336"/>
    </location>
    <ligand>
        <name>FAD</name>
        <dbReference type="ChEBI" id="CHEBI:57692"/>
    </ligand>
</feature>
<keyword evidence="5 11" id="KW-0274">FAD</keyword>
<comment type="subunit">
    <text evidence="11">Alpha(8)-beta(8). The alpha component is a flavoprotein, the beta component is a hemoprotein.</text>
</comment>
<name>A0A7Y5EIH3_9GAMM</name>
<dbReference type="InterPro" id="IPR017927">
    <property type="entry name" value="FAD-bd_FR_type"/>
</dbReference>
<dbReference type="EMBL" id="JABSOD010000013">
    <property type="protein sequence ID" value="NRQ43499.1"/>
    <property type="molecule type" value="Genomic_DNA"/>
</dbReference>
<gene>
    <name evidence="15" type="ORF">HRH59_13170</name>
</gene>
<evidence type="ECO:0000313" key="16">
    <source>
        <dbReference type="Proteomes" id="UP000523161"/>
    </source>
</evidence>
<dbReference type="InterPro" id="IPR003097">
    <property type="entry name" value="CysJ-like_FAD-binding"/>
</dbReference>
<proteinExistence type="predicted"/>
<dbReference type="NCBIfam" id="TIGR01931">
    <property type="entry name" value="cysJ"/>
    <property type="match status" value="1"/>
</dbReference>
<keyword evidence="7 11" id="KW-0249">Electron transport</keyword>
<dbReference type="Pfam" id="PF00667">
    <property type="entry name" value="FAD_binding_1"/>
    <property type="match status" value="1"/>
</dbReference>
<feature type="binding site" evidence="12">
    <location>
        <begin position="539"/>
        <end position="543"/>
    </location>
    <ligand>
        <name>NADP(+)</name>
        <dbReference type="ChEBI" id="CHEBI:58349"/>
    </ligand>
</feature>
<reference evidence="15 16" key="1">
    <citation type="submission" date="2020-06" db="EMBL/GenBank/DDBJ databases">
        <title>Rheinheimera sp. nov., a marine bacterium isolated from coastal.</title>
        <authorList>
            <person name="Yu Q."/>
            <person name="Qi Y."/>
            <person name="Pu J."/>
        </authorList>
    </citation>
    <scope>NUCLEOTIDE SEQUENCE [LARGE SCALE GENOMIC DNA]</scope>
    <source>
        <strain evidence="15 16">YQF-2</strain>
    </source>
</reference>
<dbReference type="PRINTS" id="PR00369">
    <property type="entry name" value="FLAVODOXIN"/>
</dbReference>
<evidence type="ECO:0000313" key="15">
    <source>
        <dbReference type="EMBL" id="NRQ43499.1"/>
    </source>
</evidence>
<feature type="binding site" evidence="12">
    <location>
        <begin position="433"/>
        <end position="436"/>
    </location>
    <ligand>
        <name>FAD</name>
        <dbReference type="ChEBI" id="CHEBI:57692"/>
    </ligand>
</feature>
<evidence type="ECO:0000259" key="14">
    <source>
        <dbReference type="PROSITE" id="PS51384"/>
    </source>
</evidence>
<comment type="cofactor">
    <cofactor evidence="11 12">
        <name>FAD</name>
        <dbReference type="ChEBI" id="CHEBI:57692"/>
    </cofactor>
    <text evidence="11 12">Binds 1 FAD per subunit.</text>
</comment>
<feature type="domain" description="FAD-binding FR-type" evidence="14">
    <location>
        <begin position="248"/>
        <end position="462"/>
    </location>
</feature>
<dbReference type="Pfam" id="PF00175">
    <property type="entry name" value="NAD_binding_1"/>
    <property type="match status" value="1"/>
</dbReference>
<dbReference type="InterPro" id="IPR001433">
    <property type="entry name" value="OxRdtase_FAD/NAD-bd"/>
</dbReference>
<dbReference type="InterPro" id="IPR010199">
    <property type="entry name" value="CysJ"/>
</dbReference>
<dbReference type="InterPro" id="IPR029039">
    <property type="entry name" value="Flavoprotein-like_sf"/>
</dbReference>
<organism evidence="15 16">
    <name type="scientific">Rheinheimera lutimaris</name>
    <dbReference type="NCBI Taxonomy" id="2740584"/>
    <lineage>
        <taxon>Bacteria</taxon>
        <taxon>Pseudomonadati</taxon>
        <taxon>Pseudomonadota</taxon>
        <taxon>Gammaproteobacteria</taxon>
        <taxon>Chromatiales</taxon>
        <taxon>Chromatiaceae</taxon>
        <taxon>Rheinheimera</taxon>
    </lineage>
</organism>
<keyword evidence="8 11" id="KW-0560">Oxidoreductase</keyword>
<dbReference type="FunFam" id="3.40.50.80:FF:000001">
    <property type="entry name" value="NADPH--cytochrome P450 reductase 1"/>
    <property type="match status" value="1"/>
</dbReference>
<feature type="binding site" evidence="12">
    <location>
        <position position="575"/>
    </location>
    <ligand>
        <name>NADP(+)</name>
        <dbReference type="ChEBI" id="CHEBI:58349"/>
    </ligand>
</feature>
<dbReference type="AlphaFoldDB" id="A0A7Y5EIH3"/>
<dbReference type="SUPFAM" id="SSF63380">
    <property type="entry name" value="Riboflavin synthase domain-like"/>
    <property type="match status" value="1"/>
</dbReference>
<evidence type="ECO:0000256" key="8">
    <source>
        <dbReference type="ARBA" id="ARBA00023002"/>
    </source>
</evidence>
<dbReference type="GO" id="GO:0004783">
    <property type="term" value="F:sulfite reductase (NADPH) activity"/>
    <property type="evidence" value="ECO:0007669"/>
    <property type="project" value="UniProtKB-EC"/>
</dbReference>
<dbReference type="PROSITE" id="PS51384">
    <property type="entry name" value="FAD_FR"/>
    <property type="match status" value="1"/>
</dbReference>
<dbReference type="UniPathway" id="UPA00140">
    <property type="reaction ID" value="UER00207"/>
</dbReference>
<dbReference type="GO" id="GO:0070814">
    <property type="term" value="P:hydrogen sulfide biosynthetic process"/>
    <property type="evidence" value="ECO:0007669"/>
    <property type="project" value="UniProtKB-UniPathway"/>
</dbReference>
<evidence type="ECO:0000256" key="4">
    <source>
        <dbReference type="ARBA" id="ARBA00022643"/>
    </source>
</evidence>
<dbReference type="SUPFAM" id="SSF52343">
    <property type="entry name" value="Ferredoxin reductase-like, C-terminal NADP-linked domain"/>
    <property type="match status" value="1"/>
</dbReference>
<keyword evidence="9 11" id="KW-0198">Cysteine biosynthesis</keyword>
<dbReference type="InterPro" id="IPR017938">
    <property type="entry name" value="Riboflavin_synthase-like_b-brl"/>
</dbReference>
<dbReference type="InterPro" id="IPR001094">
    <property type="entry name" value="Flavdoxin-like"/>
</dbReference>
<feature type="domain" description="Flavodoxin-like" evidence="13">
    <location>
        <begin position="69"/>
        <end position="207"/>
    </location>
</feature>
<dbReference type="Gene3D" id="1.20.990.10">
    <property type="entry name" value="NADPH-cytochrome p450 Reductase, Chain A, domain 3"/>
    <property type="match status" value="1"/>
</dbReference>
<comment type="cofactor">
    <cofactor evidence="11 12">
        <name>FMN</name>
        <dbReference type="ChEBI" id="CHEBI:58210"/>
    </cofactor>
    <text evidence="11 12">Binds 1 FMN per subunit.</text>
</comment>
<dbReference type="EC" id="1.8.1.2" evidence="11"/>
<dbReference type="RefSeq" id="WP_173501739.1">
    <property type="nucleotide sequence ID" value="NZ_JABSOD010000013.1"/>
</dbReference>
<dbReference type="GO" id="GO:0019344">
    <property type="term" value="P:cysteine biosynthetic process"/>
    <property type="evidence" value="ECO:0007669"/>
    <property type="project" value="UniProtKB-KW"/>
</dbReference>